<feature type="transmembrane region" description="Helical" evidence="12">
    <location>
        <begin position="86"/>
        <end position="104"/>
    </location>
</feature>
<comment type="subcellular location">
    <subcellularLocation>
        <location evidence="2">Membrane</location>
        <topology evidence="2">Multi-pass membrane protein</topology>
    </subcellularLocation>
</comment>
<dbReference type="GO" id="GO:0005743">
    <property type="term" value="C:mitochondrial inner membrane"/>
    <property type="evidence" value="ECO:0007669"/>
    <property type="project" value="TreeGrafter"/>
</dbReference>
<dbReference type="GO" id="GO:0006784">
    <property type="term" value="P:heme A biosynthetic process"/>
    <property type="evidence" value="ECO:0007669"/>
    <property type="project" value="InterPro"/>
</dbReference>
<organism evidence="13 14">
    <name type="scientific">Babesia duncani</name>
    <dbReference type="NCBI Taxonomy" id="323732"/>
    <lineage>
        <taxon>Eukaryota</taxon>
        <taxon>Sar</taxon>
        <taxon>Alveolata</taxon>
        <taxon>Apicomplexa</taxon>
        <taxon>Aconoidasida</taxon>
        <taxon>Piroplasmida</taxon>
        <taxon>Babesiidae</taxon>
        <taxon>Babesia</taxon>
    </lineage>
</organism>
<keyword evidence="3 12" id="KW-0812">Transmembrane</keyword>
<comment type="caution">
    <text evidence="13">The sequence shown here is derived from an EMBL/GenBank/DDBJ whole genome shotgun (WGS) entry which is preliminary data.</text>
</comment>
<dbReference type="GO" id="GO:0016653">
    <property type="term" value="F:oxidoreductase activity, acting on NAD(P)H, heme protein as acceptor"/>
    <property type="evidence" value="ECO:0007669"/>
    <property type="project" value="TreeGrafter"/>
</dbReference>
<keyword evidence="9 12" id="KW-0472">Membrane</keyword>
<keyword evidence="8" id="KW-0350">Heme biosynthesis</keyword>
<evidence type="ECO:0000256" key="5">
    <source>
        <dbReference type="ARBA" id="ARBA00022989"/>
    </source>
</evidence>
<evidence type="ECO:0000256" key="12">
    <source>
        <dbReference type="SAM" id="Phobius"/>
    </source>
</evidence>
<dbReference type="AlphaFoldDB" id="A0AAD9UNI1"/>
<evidence type="ECO:0000256" key="11">
    <source>
        <dbReference type="ARBA" id="ARBA00048044"/>
    </source>
</evidence>
<evidence type="ECO:0000256" key="4">
    <source>
        <dbReference type="ARBA" id="ARBA00022723"/>
    </source>
</evidence>
<evidence type="ECO:0000256" key="1">
    <source>
        <dbReference type="ARBA" id="ARBA00001970"/>
    </source>
</evidence>
<keyword evidence="14" id="KW-1185">Reference proteome</keyword>
<dbReference type="InterPro" id="IPR023754">
    <property type="entry name" value="HemeA_Synthase_type2"/>
</dbReference>
<keyword evidence="7" id="KW-0408">Iron</keyword>
<dbReference type="GeneID" id="94336938"/>
<dbReference type="Pfam" id="PF02628">
    <property type="entry name" value="COX15-CtaA"/>
    <property type="match status" value="1"/>
</dbReference>
<evidence type="ECO:0000256" key="7">
    <source>
        <dbReference type="ARBA" id="ARBA00023004"/>
    </source>
</evidence>
<keyword evidence="4" id="KW-0479">Metal-binding</keyword>
<dbReference type="PANTHER" id="PTHR23289">
    <property type="entry name" value="CYTOCHROME C OXIDASE ASSEMBLY PROTEIN COX15"/>
    <property type="match status" value="1"/>
</dbReference>
<comment type="pathway">
    <text evidence="10">Porphyrin-containing compound metabolism; heme A biosynthesis; heme A from heme O: step 1/1.</text>
</comment>
<name>A0AAD9UNI1_9APIC</name>
<gene>
    <name evidence="13" type="ORF">BdWA1_002641</name>
</gene>
<dbReference type="PANTHER" id="PTHR23289:SF2">
    <property type="entry name" value="CYTOCHROME C OXIDASE ASSEMBLY PROTEIN COX15 HOMOLOG"/>
    <property type="match status" value="1"/>
</dbReference>
<dbReference type="GO" id="GO:0046872">
    <property type="term" value="F:metal ion binding"/>
    <property type="evidence" value="ECO:0007669"/>
    <property type="project" value="UniProtKB-KW"/>
</dbReference>
<keyword evidence="5 12" id="KW-1133">Transmembrane helix</keyword>
<evidence type="ECO:0000313" key="13">
    <source>
        <dbReference type="EMBL" id="KAK2196043.1"/>
    </source>
</evidence>
<keyword evidence="6" id="KW-0560">Oxidoreductase</keyword>
<dbReference type="KEGG" id="bdw:94336938"/>
<evidence type="ECO:0000256" key="10">
    <source>
        <dbReference type="ARBA" id="ARBA00044501"/>
    </source>
</evidence>
<accession>A0AAD9UNI1</accession>
<evidence type="ECO:0000256" key="8">
    <source>
        <dbReference type="ARBA" id="ARBA00023133"/>
    </source>
</evidence>
<comment type="cofactor">
    <cofactor evidence="1">
        <name>heme b</name>
        <dbReference type="ChEBI" id="CHEBI:60344"/>
    </cofactor>
</comment>
<dbReference type="InterPro" id="IPR003780">
    <property type="entry name" value="COX15/CtaA_fam"/>
</dbReference>
<protein>
    <submittedName>
        <fullName evidence="13">Bifunctional COX15-CtaA family/Heme A synthase</fullName>
    </submittedName>
</protein>
<evidence type="ECO:0000256" key="9">
    <source>
        <dbReference type="ARBA" id="ARBA00023136"/>
    </source>
</evidence>
<feature type="transmembrane region" description="Helical" evidence="12">
    <location>
        <begin position="110"/>
        <end position="130"/>
    </location>
</feature>
<evidence type="ECO:0000256" key="6">
    <source>
        <dbReference type="ARBA" id="ARBA00023002"/>
    </source>
</evidence>
<dbReference type="GO" id="GO:0120547">
    <property type="term" value="F:heme A synthase activity"/>
    <property type="evidence" value="ECO:0007669"/>
    <property type="project" value="UniProtKB-EC"/>
</dbReference>
<reference evidence="13" key="1">
    <citation type="journal article" date="2023" name="Nat. Microbiol.">
        <title>Babesia duncani multi-omics identifies virulence factors and drug targets.</title>
        <authorList>
            <person name="Singh P."/>
            <person name="Lonardi S."/>
            <person name="Liang Q."/>
            <person name="Vydyam P."/>
            <person name="Khabirova E."/>
            <person name="Fang T."/>
            <person name="Gihaz S."/>
            <person name="Thekkiniath J."/>
            <person name="Munshi M."/>
            <person name="Abel S."/>
            <person name="Ciampossin L."/>
            <person name="Batugedara G."/>
            <person name="Gupta M."/>
            <person name="Lu X.M."/>
            <person name="Lenz T."/>
            <person name="Chakravarty S."/>
            <person name="Cornillot E."/>
            <person name="Hu Y."/>
            <person name="Ma W."/>
            <person name="Gonzalez L.M."/>
            <person name="Sanchez S."/>
            <person name="Estrada K."/>
            <person name="Sanchez-Flores A."/>
            <person name="Montero E."/>
            <person name="Harb O.S."/>
            <person name="Le Roch K.G."/>
            <person name="Mamoun C.B."/>
        </authorList>
    </citation>
    <scope>NUCLEOTIDE SEQUENCE</scope>
    <source>
        <strain evidence="13">WA1</strain>
    </source>
</reference>
<dbReference type="RefSeq" id="XP_067802885.1">
    <property type="nucleotide sequence ID" value="XM_067947663.1"/>
</dbReference>
<evidence type="ECO:0000256" key="3">
    <source>
        <dbReference type="ARBA" id="ARBA00022692"/>
    </source>
</evidence>
<dbReference type="Proteomes" id="UP001214638">
    <property type="component" value="Unassembled WGS sequence"/>
</dbReference>
<dbReference type="EMBL" id="JALLKP010000003">
    <property type="protein sequence ID" value="KAK2196043.1"/>
    <property type="molecule type" value="Genomic_DNA"/>
</dbReference>
<evidence type="ECO:0000313" key="14">
    <source>
        <dbReference type="Proteomes" id="UP001214638"/>
    </source>
</evidence>
<comment type="catalytic activity">
    <reaction evidence="11">
        <text>Fe(II)-heme o + 2 A + H2O = Fe(II)-heme a + 2 AH2</text>
        <dbReference type="Rhea" id="RHEA:63388"/>
        <dbReference type="ChEBI" id="CHEBI:13193"/>
        <dbReference type="ChEBI" id="CHEBI:15377"/>
        <dbReference type="ChEBI" id="CHEBI:17499"/>
        <dbReference type="ChEBI" id="CHEBI:60530"/>
        <dbReference type="ChEBI" id="CHEBI:61715"/>
        <dbReference type="EC" id="1.17.99.9"/>
    </reaction>
    <physiologicalReaction direction="left-to-right" evidence="11">
        <dbReference type="Rhea" id="RHEA:63389"/>
    </physiologicalReaction>
</comment>
<evidence type="ECO:0000256" key="2">
    <source>
        <dbReference type="ARBA" id="ARBA00004141"/>
    </source>
</evidence>
<proteinExistence type="predicted"/>
<sequence>MYIGSAALTAGVTVIGAYVRLKESGLSMIDWKLLGGRLPKTEQAWISEFEKYKKTPEYEKVHHNISLQEYKAIFFREWFHRMAGRSAGVLHIAGAIALAATGALKPGALLLLLGTSGLGLAQAFVGKWMVQTGFEEPTTLNKTPRYFY</sequence>